<keyword evidence="2" id="KW-1185">Reference proteome</keyword>
<proteinExistence type="predicted"/>
<accession>A0ABZ1LJ88</accession>
<protein>
    <submittedName>
        <fullName evidence="1">Uncharacterized protein</fullName>
    </submittedName>
</protein>
<reference evidence="1 2" key="1">
    <citation type="submission" date="2022-10" db="EMBL/GenBank/DDBJ databases">
        <title>The complete genomes of actinobacterial strains from the NBC collection.</title>
        <authorList>
            <person name="Joergensen T.S."/>
            <person name="Alvarez Arevalo M."/>
            <person name="Sterndorff E.B."/>
            <person name="Faurdal D."/>
            <person name="Vuksanovic O."/>
            <person name="Mourched A.-S."/>
            <person name="Charusanti P."/>
            <person name="Shaw S."/>
            <person name="Blin K."/>
            <person name="Weber T."/>
        </authorList>
    </citation>
    <scope>NUCLEOTIDE SEQUENCE [LARGE SCALE GENOMIC DNA]</scope>
    <source>
        <strain evidence="1 2">NBC_00123</strain>
    </source>
</reference>
<evidence type="ECO:0000313" key="2">
    <source>
        <dbReference type="Proteomes" id="UP001622594"/>
    </source>
</evidence>
<evidence type="ECO:0000313" key="1">
    <source>
        <dbReference type="EMBL" id="WTR73824.1"/>
    </source>
</evidence>
<gene>
    <name evidence="1" type="ORF">OG814_33325</name>
</gene>
<name>A0ABZ1LJ88_9ACTN</name>
<organism evidence="1 2">
    <name type="scientific">Streptomyces zaomyceticus</name>
    <dbReference type="NCBI Taxonomy" id="68286"/>
    <lineage>
        <taxon>Bacteria</taxon>
        <taxon>Bacillati</taxon>
        <taxon>Actinomycetota</taxon>
        <taxon>Actinomycetes</taxon>
        <taxon>Kitasatosporales</taxon>
        <taxon>Streptomycetaceae</taxon>
        <taxon>Streptomyces</taxon>
    </lineage>
</organism>
<dbReference type="RefSeq" id="WP_030322836.1">
    <property type="nucleotide sequence ID" value="NZ_CP108188.1"/>
</dbReference>
<dbReference type="Proteomes" id="UP001622594">
    <property type="component" value="Chromosome"/>
</dbReference>
<dbReference type="EMBL" id="CP108188">
    <property type="protein sequence ID" value="WTR73824.1"/>
    <property type="molecule type" value="Genomic_DNA"/>
</dbReference>
<sequence>MALDPLATAADLTARGMTINPGEETIVDTYLDVASTAVREAAGTPISQVTSTVTVEGEPGPWLTLPGQPVTAVATVLLDGVTVTDWQLVSGRLWRACGWTSGCGPSLVDVTQTHGLDSVPADIVDLVCRMTAGALKAQRAEEDGSGLAADKVITSERLGDYAVTYASDGRITEMDLPQYWRERLEARFGGGAHALKSR</sequence>